<dbReference type="InterPro" id="IPR055066">
    <property type="entry name" value="AASDHPPT_N"/>
</dbReference>
<evidence type="ECO:0000256" key="2">
    <source>
        <dbReference type="ARBA" id="ARBA00022679"/>
    </source>
</evidence>
<dbReference type="GeneID" id="30990384"/>
<evidence type="ECO:0000256" key="1">
    <source>
        <dbReference type="ARBA" id="ARBA00013172"/>
    </source>
</evidence>
<feature type="domain" description="4'-phosphopantetheinyl transferase" evidence="3">
    <location>
        <begin position="122"/>
        <end position="200"/>
    </location>
</feature>
<name>A0A1E4RUH9_CYBJN</name>
<dbReference type="STRING" id="983966.A0A1E4RUH9"/>
<dbReference type="EC" id="2.7.8.7" evidence="1"/>
<organism evidence="5 6">
    <name type="scientific">Cyberlindnera jadinii (strain ATCC 18201 / CBS 1600 / BCRC 20928 / JCM 3617 / NBRC 0987 / NRRL Y-1542)</name>
    <name type="common">Torula yeast</name>
    <name type="synonym">Candida utilis</name>
    <dbReference type="NCBI Taxonomy" id="983966"/>
    <lineage>
        <taxon>Eukaryota</taxon>
        <taxon>Fungi</taxon>
        <taxon>Dikarya</taxon>
        <taxon>Ascomycota</taxon>
        <taxon>Saccharomycotina</taxon>
        <taxon>Saccharomycetes</taxon>
        <taxon>Phaffomycetales</taxon>
        <taxon>Phaffomycetaceae</taxon>
        <taxon>Cyberlindnera</taxon>
    </lineage>
</organism>
<dbReference type="InterPro" id="IPR037143">
    <property type="entry name" value="4-PPantetheinyl_Trfase_dom_sf"/>
</dbReference>
<sequence>MTYRRQVVDECRLLASSQLTVFYVEIGEIWEDDYKFETALRLLPFKQQTRVISKRFSQDARTALANQLLQRFVCCALLDTTPDLLSFTSNEYGKPQLEGCGFQFSMSNQQGYTSMVVSRAQCGIDLANCNDVDKFGTGYLAHFRDIFHPDEYEALEALADDEQTKNRFTHYWALKESYTKLLGVGLNGDLKSYNFSNVNTLRCDDTVEAHDTFQRRTEPLWDSSTTLAIGRVDEDISIYSTMLNKEIVVSACTLDHLTETPTLVHVKLEDIVKFLSHNK</sequence>
<dbReference type="RefSeq" id="XP_020067900.1">
    <property type="nucleotide sequence ID" value="XM_020215988.1"/>
</dbReference>
<dbReference type="AlphaFoldDB" id="A0A1E4RUH9"/>
<dbReference type="GO" id="GO:0008897">
    <property type="term" value="F:holo-[acyl-carrier-protein] synthase activity"/>
    <property type="evidence" value="ECO:0007669"/>
    <property type="project" value="UniProtKB-EC"/>
</dbReference>
<dbReference type="InterPro" id="IPR050559">
    <property type="entry name" value="P-Pant_transferase_sf"/>
</dbReference>
<dbReference type="SUPFAM" id="SSF56214">
    <property type="entry name" value="4'-phosphopantetheinyl transferase"/>
    <property type="match status" value="2"/>
</dbReference>
<dbReference type="GO" id="GO:0005829">
    <property type="term" value="C:cytosol"/>
    <property type="evidence" value="ECO:0007669"/>
    <property type="project" value="TreeGrafter"/>
</dbReference>
<keyword evidence="6" id="KW-1185">Reference proteome</keyword>
<proteinExistence type="predicted"/>
<accession>A0A1E4RUH9</accession>
<protein>
    <recommendedName>
        <fullName evidence="1">holo-[acyl-carrier-protein] synthase</fullName>
        <ecNumber evidence="1">2.7.8.7</ecNumber>
    </recommendedName>
</protein>
<feature type="domain" description="4'-phosphopantetheinyl transferase N-terminal" evidence="4">
    <location>
        <begin position="35"/>
        <end position="116"/>
    </location>
</feature>
<dbReference type="EMBL" id="KV453949">
    <property type="protein sequence ID" value="ODV70861.1"/>
    <property type="molecule type" value="Genomic_DNA"/>
</dbReference>
<dbReference type="Pfam" id="PF01648">
    <property type="entry name" value="ACPS"/>
    <property type="match status" value="1"/>
</dbReference>
<dbReference type="Pfam" id="PF22624">
    <property type="entry name" value="AASDHPPT_N"/>
    <property type="match status" value="1"/>
</dbReference>
<dbReference type="PANTHER" id="PTHR12215:SF10">
    <property type="entry name" value="L-AMINOADIPATE-SEMIALDEHYDE DEHYDROGENASE-PHOSPHOPANTETHEINYL TRANSFERASE"/>
    <property type="match status" value="1"/>
</dbReference>
<keyword evidence="2 5" id="KW-0808">Transferase</keyword>
<dbReference type="Gene3D" id="3.90.470.20">
    <property type="entry name" value="4'-phosphopantetheinyl transferase domain"/>
    <property type="match status" value="2"/>
</dbReference>
<gene>
    <name evidence="5" type="ORF">CYBJADRAFT_169920</name>
</gene>
<dbReference type="OrthoDB" id="26719at2759"/>
<evidence type="ECO:0000313" key="5">
    <source>
        <dbReference type="EMBL" id="ODV70861.1"/>
    </source>
</evidence>
<evidence type="ECO:0000259" key="4">
    <source>
        <dbReference type="Pfam" id="PF22624"/>
    </source>
</evidence>
<reference evidence="5 6" key="1">
    <citation type="journal article" date="2016" name="Proc. Natl. Acad. Sci. U.S.A.">
        <title>Comparative genomics of biotechnologically important yeasts.</title>
        <authorList>
            <person name="Riley R."/>
            <person name="Haridas S."/>
            <person name="Wolfe K.H."/>
            <person name="Lopes M.R."/>
            <person name="Hittinger C.T."/>
            <person name="Goeker M."/>
            <person name="Salamov A.A."/>
            <person name="Wisecaver J.H."/>
            <person name="Long T.M."/>
            <person name="Calvey C.H."/>
            <person name="Aerts A.L."/>
            <person name="Barry K.W."/>
            <person name="Choi C."/>
            <person name="Clum A."/>
            <person name="Coughlan A.Y."/>
            <person name="Deshpande S."/>
            <person name="Douglass A.P."/>
            <person name="Hanson S.J."/>
            <person name="Klenk H.-P."/>
            <person name="LaButti K.M."/>
            <person name="Lapidus A."/>
            <person name="Lindquist E.A."/>
            <person name="Lipzen A.M."/>
            <person name="Meier-Kolthoff J.P."/>
            <person name="Ohm R.A."/>
            <person name="Otillar R.P."/>
            <person name="Pangilinan J.L."/>
            <person name="Peng Y."/>
            <person name="Rokas A."/>
            <person name="Rosa C.A."/>
            <person name="Scheuner C."/>
            <person name="Sibirny A.A."/>
            <person name="Slot J.C."/>
            <person name="Stielow J.B."/>
            <person name="Sun H."/>
            <person name="Kurtzman C.P."/>
            <person name="Blackwell M."/>
            <person name="Grigoriev I.V."/>
            <person name="Jeffries T.W."/>
        </authorList>
    </citation>
    <scope>NUCLEOTIDE SEQUENCE [LARGE SCALE GENOMIC DNA]</scope>
    <source>
        <strain evidence="6">ATCC 18201 / CBS 1600 / BCRC 20928 / JCM 3617 / NBRC 0987 / NRRL Y-1542</strain>
    </source>
</reference>
<dbReference type="GO" id="GO:0000287">
    <property type="term" value="F:magnesium ion binding"/>
    <property type="evidence" value="ECO:0007669"/>
    <property type="project" value="InterPro"/>
</dbReference>
<dbReference type="GO" id="GO:0019878">
    <property type="term" value="P:lysine biosynthetic process via aminoadipic acid"/>
    <property type="evidence" value="ECO:0007669"/>
    <property type="project" value="TreeGrafter"/>
</dbReference>
<dbReference type="OMA" id="DIVHIAM"/>
<evidence type="ECO:0000259" key="3">
    <source>
        <dbReference type="Pfam" id="PF01648"/>
    </source>
</evidence>
<dbReference type="PANTHER" id="PTHR12215">
    <property type="entry name" value="PHOSPHOPANTETHEINE TRANSFERASE"/>
    <property type="match status" value="1"/>
</dbReference>
<dbReference type="InterPro" id="IPR008278">
    <property type="entry name" value="4-PPantetheinyl_Trfase_dom"/>
</dbReference>
<dbReference type="Proteomes" id="UP000094389">
    <property type="component" value="Unassembled WGS sequence"/>
</dbReference>
<evidence type="ECO:0000313" key="6">
    <source>
        <dbReference type="Proteomes" id="UP000094389"/>
    </source>
</evidence>